<sequence>MSDYSYLFSVALLLLTPGPTNTLLFVVGTEIPWYQGIRFIGVEVAGYLTALILWRYLVVFLNNTAPSILLVIKIVSALFIFYLATKVWRSAKKIKQNQPSIRLGAMYFATLLNPKALIFISAIFPFSHIVEPETFSIVLFQFVAVLIPIGALWMALGAKFAVLMETEARVVAYRVTSIVLGGFSLYAIKSVLIQ</sequence>
<evidence type="ECO:0000256" key="5">
    <source>
        <dbReference type="ARBA" id="ARBA00023136"/>
    </source>
</evidence>
<reference evidence="7 8" key="1">
    <citation type="journal article" date="2015" name="Antonie Van Leeuwenhoek">
        <title>Lampropedia puyangensis sp. nov., isolated from symptomatic bark of Populus ? euramericana canker and emended description of Lampropedia hyalina (Ehrenberg 1832) Lee et al. 2004.</title>
        <authorList>
            <person name="Li Y."/>
            <person name="Wang T."/>
            <person name="Piao C.G."/>
            <person name="Wang L.F."/>
            <person name="Tian G.Z."/>
            <person name="Zhu T.H."/>
            <person name="Guo M.W."/>
        </authorList>
    </citation>
    <scope>NUCLEOTIDE SEQUENCE [LARGE SCALE GENOMIC DNA]</scope>
    <source>
        <strain evidence="7 8">2-bin</strain>
    </source>
</reference>
<feature type="transmembrane region" description="Helical" evidence="6">
    <location>
        <begin position="138"/>
        <end position="158"/>
    </location>
</feature>
<evidence type="ECO:0000256" key="4">
    <source>
        <dbReference type="ARBA" id="ARBA00022989"/>
    </source>
</evidence>
<dbReference type="OrthoDB" id="6710777at2"/>
<feature type="transmembrane region" description="Helical" evidence="6">
    <location>
        <begin position="105"/>
        <end position="126"/>
    </location>
</feature>
<keyword evidence="8" id="KW-1185">Reference proteome</keyword>
<gene>
    <name evidence="7" type="ORF">E9531_01315</name>
</gene>
<dbReference type="GO" id="GO:0005886">
    <property type="term" value="C:plasma membrane"/>
    <property type="evidence" value="ECO:0007669"/>
    <property type="project" value="UniProtKB-SubCell"/>
</dbReference>
<dbReference type="GO" id="GO:0006865">
    <property type="term" value="P:amino acid transport"/>
    <property type="evidence" value="ECO:0007669"/>
    <property type="project" value="InterPro"/>
</dbReference>
<feature type="transmembrane region" description="Helical" evidence="6">
    <location>
        <begin position="6"/>
        <end position="27"/>
    </location>
</feature>
<organism evidence="7 8">
    <name type="scientific">Lampropedia puyangensis</name>
    <dbReference type="NCBI Taxonomy" id="1330072"/>
    <lineage>
        <taxon>Bacteria</taxon>
        <taxon>Pseudomonadati</taxon>
        <taxon>Pseudomonadota</taxon>
        <taxon>Betaproteobacteria</taxon>
        <taxon>Burkholderiales</taxon>
        <taxon>Comamonadaceae</taxon>
        <taxon>Lampropedia</taxon>
    </lineage>
</organism>
<keyword evidence="5 6" id="KW-0472">Membrane</keyword>
<keyword evidence="3 6" id="KW-0812">Transmembrane</keyword>
<dbReference type="AlphaFoldDB" id="A0A4S8FHG2"/>
<dbReference type="Pfam" id="PF01810">
    <property type="entry name" value="LysE"/>
    <property type="match status" value="1"/>
</dbReference>
<feature type="transmembrane region" description="Helical" evidence="6">
    <location>
        <begin position="170"/>
        <end position="188"/>
    </location>
</feature>
<evidence type="ECO:0000256" key="2">
    <source>
        <dbReference type="ARBA" id="ARBA00022475"/>
    </source>
</evidence>
<keyword evidence="4 6" id="KW-1133">Transmembrane helix</keyword>
<evidence type="ECO:0000256" key="1">
    <source>
        <dbReference type="ARBA" id="ARBA00004651"/>
    </source>
</evidence>
<proteinExistence type="predicted"/>
<dbReference type="Proteomes" id="UP000308917">
    <property type="component" value="Unassembled WGS sequence"/>
</dbReference>
<name>A0A4S8FHG2_9BURK</name>
<evidence type="ECO:0000256" key="3">
    <source>
        <dbReference type="ARBA" id="ARBA00022692"/>
    </source>
</evidence>
<evidence type="ECO:0000256" key="6">
    <source>
        <dbReference type="SAM" id="Phobius"/>
    </source>
</evidence>
<dbReference type="RefSeq" id="WP_136571933.1">
    <property type="nucleotide sequence ID" value="NZ_STFG01000001.1"/>
</dbReference>
<keyword evidence="2" id="KW-1003">Cell membrane</keyword>
<feature type="transmembrane region" description="Helical" evidence="6">
    <location>
        <begin position="64"/>
        <end position="84"/>
    </location>
</feature>
<dbReference type="InterPro" id="IPR001123">
    <property type="entry name" value="LeuE-type"/>
</dbReference>
<comment type="subcellular location">
    <subcellularLocation>
        <location evidence="1">Cell membrane</location>
        <topology evidence="1">Multi-pass membrane protein</topology>
    </subcellularLocation>
</comment>
<comment type="caution">
    <text evidence="7">The sequence shown here is derived from an EMBL/GenBank/DDBJ whole genome shotgun (WGS) entry which is preliminary data.</text>
</comment>
<protein>
    <submittedName>
        <fullName evidence="7">LysE family translocator</fullName>
    </submittedName>
</protein>
<evidence type="ECO:0000313" key="7">
    <source>
        <dbReference type="EMBL" id="THU05222.1"/>
    </source>
</evidence>
<accession>A0A4S8FHG2</accession>
<dbReference type="EMBL" id="STFG01000001">
    <property type="protein sequence ID" value="THU05222.1"/>
    <property type="molecule type" value="Genomic_DNA"/>
</dbReference>
<feature type="transmembrane region" description="Helical" evidence="6">
    <location>
        <begin position="39"/>
        <end position="58"/>
    </location>
</feature>
<evidence type="ECO:0000313" key="8">
    <source>
        <dbReference type="Proteomes" id="UP000308917"/>
    </source>
</evidence>